<feature type="domain" description="ABC transporter" evidence="6">
    <location>
        <begin position="2"/>
        <end position="235"/>
    </location>
</feature>
<evidence type="ECO:0000313" key="8">
    <source>
        <dbReference type="Proteomes" id="UP000072660"/>
    </source>
</evidence>
<dbReference type="InterPro" id="IPR017871">
    <property type="entry name" value="ABC_transporter-like_CS"/>
</dbReference>
<dbReference type="PANTHER" id="PTHR43820">
    <property type="entry name" value="HIGH-AFFINITY BRANCHED-CHAIN AMINO ACID TRANSPORT ATP-BINDING PROTEIN LIVF"/>
    <property type="match status" value="1"/>
</dbReference>
<evidence type="ECO:0000313" key="7">
    <source>
        <dbReference type="EMBL" id="KXU38775.1"/>
    </source>
</evidence>
<keyword evidence="2" id="KW-0813">Transport</keyword>
<accession>A0A139SVZ9</accession>
<evidence type="ECO:0000256" key="4">
    <source>
        <dbReference type="ARBA" id="ARBA00022840"/>
    </source>
</evidence>
<dbReference type="AlphaFoldDB" id="A0A139SVZ9"/>
<dbReference type="PROSITE" id="PS50893">
    <property type="entry name" value="ABC_TRANSPORTER_2"/>
    <property type="match status" value="1"/>
</dbReference>
<dbReference type="Gene3D" id="3.40.50.300">
    <property type="entry name" value="P-loop containing nucleotide triphosphate hydrolases"/>
    <property type="match status" value="1"/>
</dbReference>
<proteinExistence type="inferred from homology"/>
<protein>
    <submittedName>
        <fullName evidence="7">ABC transporter ATP-binding protein</fullName>
    </submittedName>
</protein>
<name>A0A139SVZ9_9GAMM</name>
<evidence type="ECO:0000256" key="1">
    <source>
        <dbReference type="ARBA" id="ARBA00005417"/>
    </source>
</evidence>
<dbReference type="InterPro" id="IPR003439">
    <property type="entry name" value="ABC_transporter-like_ATP-bd"/>
</dbReference>
<evidence type="ECO:0000256" key="5">
    <source>
        <dbReference type="ARBA" id="ARBA00022970"/>
    </source>
</evidence>
<dbReference type="GO" id="GO:0015658">
    <property type="term" value="F:branched-chain amino acid transmembrane transporter activity"/>
    <property type="evidence" value="ECO:0007669"/>
    <property type="project" value="TreeGrafter"/>
</dbReference>
<sequence length="239" mass="25622">MLEVQGLQVSYGAVKAVRGIHFHLKAGELLCLLGANGAGKSSTLKAIAGVQKASNGSLWLDGQDLSGARPEQIARAGIAVVPETRDVFPDMSVLENLQLGAWLHRRDTAGNKVRLEELYARFPPLAQRRHQAAGTLSGGEQQMLSIARALMSRPRLLLLDEPSLGLAPAISQQIFALIAQLKSQGLGILLIEQNVQQALQIADRALVMRLGQIVLQGTAAEVAQQNLSAQYLGEQPCNL</sequence>
<keyword evidence="3" id="KW-0547">Nucleotide-binding</keyword>
<dbReference type="RefSeq" id="WP_068388486.1">
    <property type="nucleotide sequence ID" value="NZ_LSZO01000071.1"/>
</dbReference>
<evidence type="ECO:0000256" key="3">
    <source>
        <dbReference type="ARBA" id="ARBA00022741"/>
    </source>
</evidence>
<organism evidence="7 8">
    <name type="scientific">Ventosimonas gracilis</name>
    <dbReference type="NCBI Taxonomy" id="1680762"/>
    <lineage>
        <taxon>Bacteria</taxon>
        <taxon>Pseudomonadati</taxon>
        <taxon>Pseudomonadota</taxon>
        <taxon>Gammaproteobacteria</taxon>
        <taxon>Pseudomonadales</taxon>
        <taxon>Ventosimonadaceae</taxon>
        <taxon>Ventosimonas</taxon>
    </lineage>
</organism>
<dbReference type="PROSITE" id="PS00211">
    <property type="entry name" value="ABC_TRANSPORTER_1"/>
    <property type="match status" value="1"/>
</dbReference>
<keyword evidence="4 7" id="KW-0067">ATP-binding</keyword>
<dbReference type="EMBL" id="LSZO01000071">
    <property type="protein sequence ID" value="KXU38775.1"/>
    <property type="molecule type" value="Genomic_DNA"/>
</dbReference>
<comment type="caution">
    <text evidence="7">The sequence shown here is derived from an EMBL/GenBank/DDBJ whole genome shotgun (WGS) entry which is preliminary data.</text>
</comment>
<comment type="similarity">
    <text evidence="1">Belongs to the ABC transporter superfamily.</text>
</comment>
<dbReference type="OrthoDB" id="9776369at2"/>
<dbReference type="GO" id="GO:0015807">
    <property type="term" value="P:L-amino acid transport"/>
    <property type="evidence" value="ECO:0007669"/>
    <property type="project" value="TreeGrafter"/>
</dbReference>
<gene>
    <name evidence="7" type="ORF">AXE65_11960</name>
</gene>
<keyword evidence="8" id="KW-1185">Reference proteome</keyword>
<dbReference type="PANTHER" id="PTHR43820:SF4">
    <property type="entry name" value="HIGH-AFFINITY BRANCHED-CHAIN AMINO ACID TRANSPORT ATP-BINDING PROTEIN LIVF"/>
    <property type="match status" value="1"/>
</dbReference>
<dbReference type="InterPro" id="IPR003593">
    <property type="entry name" value="AAA+_ATPase"/>
</dbReference>
<keyword evidence="5" id="KW-0029">Amino-acid transport</keyword>
<evidence type="ECO:0000256" key="2">
    <source>
        <dbReference type="ARBA" id="ARBA00022448"/>
    </source>
</evidence>
<dbReference type="CDD" id="cd03224">
    <property type="entry name" value="ABC_TM1139_LivF_branched"/>
    <property type="match status" value="1"/>
</dbReference>
<dbReference type="GO" id="GO:0016887">
    <property type="term" value="F:ATP hydrolysis activity"/>
    <property type="evidence" value="ECO:0007669"/>
    <property type="project" value="InterPro"/>
</dbReference>
<dbReference type="SMART" id="SM00382">
    <property type="entry name" value="AAA"/>
    <property type="match status" value="1"/>
</dbReference>
<dbReference type="SUPFAM" id="SSF52540">
    <property type="entry name" value="P-loop containing nucleoside triphosphate hydrolases"/>
    <property type="match status" value="1"/>
</dbReference>
<dbReference type="Pfam" id="PF00005">
    <property type="entry name" value="ABC_tran"/>
    <property type="match status" value="1"/>
</dbReference>
<evidence type="ECO:0000259" key="6">
    <source>
        <dbReference type="PROSITE" id="PS50893"/>
    </source>
</evidence>
<dbReference type="Proteomes" id="UP000072660">
    <property type="component" value="Unassembled WGS sequence"/>
</dbReference>
<reference evidence="7 8" key="1">
    <citation type="submission" date="2016-02" db="EMBL/GenBank/DDBJ databases">
        <authorList>
            <person name="Wen L."/>
            <person name="He K."/>
            <person name="Yang H."/>
        </authorList>
    </citation>
    <scope>NUCLEOTIDE SEQUENCE [LARGE SCALE GENOMIC DNA]</scope>
    <source>
        <strain evidence="7 8">CV58</strain>
    </source>
</reference>
<dbReference type="InterPro" id="IPR052156">
    <property type="entry name" value="BCAA_Transport_ATP-bd_LivF"/>
</dbReference>
<dbReference type="InterPro" id="IPR027417">
    <property type="entry name" value="P-loop_NTPase"/>
</dbReference>
<dbReference type="GO" id="GO:0005524">
    <property type="term" value="F:ATP binding"/>
    <property type="evidence" value="ECO:0007669"/>
    <property type="project" value="UniProtKB-KW"/>
</dbReference>